<evidence type="ECO:0000256" key="1">
    <source>
        <dbReference type="SAM" id="MobiDB-lite"/>
    </source>
</evidence>
<proteinExistence type="predicted"/>
<evidence type="ECO:0000313" key="2">
    <source>
        <dbReference type="EMBL" id="GAA0172687.1"/>
    </source>
</evidence>
<gene>
    <name evidence="2" type="ORF">LIER_43931</name>
</gene>
<comment type="caution">
    <text evidence="2">The sequence shown here is derived from an EMBL/GenBank/DDBJ whole genome shotgun (WGS) entry which is preliminary data.</text>
</comment>
<keyword evidence="3" id="KW-1185">Reference proteome</keyword>
<accession>A0AAV3R8F9</accession>
<protein>
    <submittedName>
        <fullName evidence="2">Uncharacterized protein</fullName>
    </submittedName>
</protein>
<name>A0AAV3R8F9_LITER</name>
<evidence type="ECO:0000313" key="3">
    <source>
        <dbReference type="Proteomes" id="UP001454036"/>
    </source>
</evidence>
<dbReference type="EMBL" id="BAABME010041594">
    <property type="protein sequence ID" value="GAA0172687.1"/>
    <property type="molecule type" value="Genomic_DNA"/>
</dbReference>
<feature type="region of interest" description="Disordered" evidence="1">
    <location>
        <begin position="132"/>
        <end position="156"/>
    </location>
</feature>
<dbReference type="Proteomes" id="UP001454036">
    <property type="component" value="Unassembled WGS sequence"/>
</dbReference>
<reference evidence="2 3" key="1">
    <citation type="submission" date="2024-01" db="EMBL/GenBank/DDBJ databases">
        <title>The complete chloroplast genome sequence of Lithospermum erythrorhizon: insights into the phylogenetic relationship among Boraginaceae species and the maternal lineages of purple gromwells.</title>
        <authorList>
            <person name="Okada T."/>
            <person name="Watanabe K."/>
        </authorList>
    </citation>
    <scope>NUCLEOTIDE SEQUENCE [LARGE SCALE GENOMIC DNA]</scope>
</reference>
<dbReference type="AlphaFoldDB" id="A0AAV3R8F9"/>
<organism evidence="2 3">
    <name type="scientific">Lithospermum erythrorhizon</name>
    <name type="common">Purple gromwell</name>
    <name type="synonym">Lithospermum officinale var. erythrorhizon</name>
    <dbReference type="NCBI Taxonomy" id="34254"/>
    <lineage>
        <taxon>Eukaryota</taxon>
        <taxon>Viridiplantae</taxon>
        <taxon>Streptophyta</taxon>
        <taxon>Embryophyta</taxon>
        <taxon>Tracheophyta</taxon>
        <taxon>Spermatophyta</taxon>
        <taxon>Magnoliopsida</taxon>
        <taxon>eudicotyledons</taxon>
        <taxon>Gunneridae</taxon>
        <taxon>Pentapetalae</taxon>
        <taxon>asterids</taxon>
        <taxon>lamiids</taxon>
        <taxon>Boraginales</taxon>
        <taxon>Boraginaceae</taxon>
        <taxon>Boraginoideae</taxon>
        <taxon>Lithospermeae</taxon>
        <taxon>Lithospermum</taxon>
    </lineage>
</organism>
<feature type="compositionally biased region" description="Basic and acidic residues" evidence="1">
    <location>
        <begin position="133"/>
        <end position="156"/>
    </location>
</feature>
<sequence length="156" mass="17407">MVRRTEGSKGRDAAWRAVSGGEEEDLRGGRRGEGRGLREKRFWRRKGNSRVCGDLFGADGGENITVISLHLPTCLTTRRSFTGGSLGASVARRRNMRIIVESIGKSISWVYDGRRTFLWTRWPVSGLISGHRAAGDEGKRGVDKGRELVDQRKHAR</sequence>